<dbReference type="GO" id="GO:0017148">
    <property type="term" value="P:negative regulation of translation"/>
    <property type="evidence" value="ECO:0007669"/>
    <property type="project" value="TreeGrafter"/>
</dbReference>
<keyword evidence="3 4" id="KW-0687">Ribonucleoprotein</keyword>
<keyword evidence="2 4" id="KW-0689">Ribosomal protein</keyword>
<evidence type="ECO:0000313" key="6">
    <source>
        <dbReference type="Proteomes" id="UP000320176"/>
    </source>
</evidence>
<dbReference type="NCBIfam" id="TIGR01066">
    <property type="entry name" value="rplM_bact"/>
    <property type="match status" value="1"/>
</dbReference>
<proteinExistence type="inferred from homology"/>
<dbReference type="PANTHER" id="PTHR11545:SF2">
    <property type="entry name" value="LARGE RIBOSOMAL SUBUNIT PROTEIN UL13M"/>
    <property type="match status" value="1"/>
</dbReference>
<gene>
    <name evidence="4 5" type="primary">rplM</name>
    <name evidence="5" type="ORF">Pla52n_59410</name>
</gene>
<name>A0A5C6A221_9BACT</name>
<dbReference type="EMBL" id="SJPN01000009">
    <property type="protein sequence ID" value="TWT93281.1"/>
    <property type="molecule type" value="Genomic_DNA"/>
</dbReference>
<dbReference type="InterPro" id="IPR005822">
    <property type="entry name" value="Ribosomal_uL13"/>
</dbReference>
<dbReference type="Gene3D" id="3.90.1180.10">
    <property type="entry name" value="Ribosomal protein L13"/>
    <property type="match status" value="1"/>
</dbReference>
<dbReference type="GO" id="GO:0003729">
    <property type="term" value="F:mRNA binding"/>
    <property type="evidence" value="ECO:0007669"/>
    <property type="project" value="TreeGrafter"/>
</dbReference>
<keyword evidence="6" id="KW-1185">Reference proteome</keyword>
<evidence type="ECO:0000256" key="1">
    <source>
        <dbReference type="ARBA" id="ARBA00006227"/>
    </source>
</evidence>
<dbReference type="Pfam" id="PF00572">
    <property type="entry name" value="Ribosomal_L13"/>
    <property type="match status" value="1"/>
</dbReference>
<sequence>MRIGCFLRPLFAKLHTKKPLFKFGLVDTFLDSLRDAVSGTKSAGESFHRAFDCHRILRITPQRVPKKGLAGSVPWKQSTQHRLPAANVHFRLLTVCHVTVQSTTVAKTGEVDRSWHIVDATDEVLGRLASDIAVVLMGKHRPQYTPHVDCGDFVIVVNAEKVAMTGKKMDARHYTWYTGYPGLKLESYGDRQQRKPEDLIYHAVRRMLPKNKLASQMIKKLKIYAGPEHPHVAQQAEPLKRVSKKIAKR</sequence>
<comment type="function">
    <text evidence="4">This protein is one of the early assembly proteins of the 50S ribosomal subunit, although it is not seen to bind rRNA by itself. It is important during the early stages of 50S assembly.</text>
</comment>
<dbReference type="InterPro" id="IPR036899">
    <property type="entry name" value="Ribosomal_uL13_sf"/>
</dbReference>
<protein>
    <recommendedName>
        <fullName evidence="4">Large ribosomal subunit protein uL13</fullName>
    </recommendedName>
</protein>
<comment type="caution">
    <text evidence="5">The sequence shown here is derived from an EMBL/GenBank/DDBJ whole genome shotgun (WGS) entry which is preliminary data.</text>
</comment>
<comment type="similarity">
    <text evidence="1 4">Belongs to the universal ribosomal protein uL13 family.</text>
</comment>
<comment type="subunit">
    <text evidence="4">Part of the 50S ribosomal subunit.</text>
</comment>
<reference evidence="5 6" key="1">
    <citation type="submission" date="2019-02" db="EMBL/GenBank/DDBJ databases">
        <title>Deep-cultivation of Planctomycetes and their phenomic and genomic characterization uncovers novel biology.</title>
        <authorList>
            <person name="Wiegand S."/>
            <person name="Jogler M."/>
            <person name="Boedeker C."/>
            <person name="Pinto D."/>
            <person name="Vollmers J."/>
            <person name="Rivas-Marin E."/>
            <person name="Kohn T."/>
            <person name="Peeters S.H."/>
            <person name="Heuer A."/>
            <person name="Rast P."/>
            <person name="Oberbeckmann S."/>
            <person name="Bunk B."/>
            <person name="Jeske O."/>
            <person name="Meyerdierks A."/>
            <person name="Storesund J.E."/>
            <person name="Kallscheuer N."/>
            <person name="Luecker S."/>
            <person name="Lage O.M."/>
            <person name="Pohl T."/>
            <person name="Merkel B.J."/>
            <person name="Hornburger P."/>
            <person name="Mueller R.-W."/>
            <person name="Bruemmer F."/>
            <person name="Labrenz M."/>
            <person name="Spormann A.M."/>
            <person name="Op Den Camp H."/>
            <person name="Overmann J."/>
            <person name="Amann R."/>
            <person name="Jetten M.S.M."/>
            <person name="Mascher T."/>
            <person name="Medema M.H."/>
            <person name="Devos D.P."/>
            <person name="Kaster A.-K."/>
            <person name="Ovreas L."/>
            <person name="Rohde M."/>
            <person name="Galperin M.Y."/>
            <person name="Jogler C."/>
        </authorList>
    </citation>
    <scope>NUCLEOTIDE SEQUENCE [LARGE SCALE GENOMIC DNA]</scope>
    <source>
        <strain evidence="5 6">Pla52n</strain>
    </source>
</reference>
<dbReference type="CDD" id="cd00392">
    <property type="entry name" value="Ribosomal_L13"/>
    <property type="match status" value="1"/>
</dbReference>
<dbReference type="Proteomes" id="UP000320176">
    <property type="component" value="Unassembled WGS sequence"/>
</dbReference>
<organism evidence="5 6">
    <name type="scientific">Stieleria varia</name>
    <dbReference type="NCBI Taxonomy" id="2528005"/>
    <lineage>
        <taxon>Bacteria</taxon>
        <taxon>Pseudomonadati</taxon>
        <taxon>Planctomycetota</taxon>
        <taxon>Planctomycetia</taxon>
        <taxon>Pirellulales</taxon>
        <taxon>Pirellulaceae</taxon>
        <taxon>Stieleria</taxon>
    </lineage>
</organism>
<accession>A0A5C6A221</accession>
<dbReference type="InterPro" id="IPR005823">
    <property type="entry name" value="Ribosomal_uL13_bac-type"/>
</dbReference>
<dbReference type="GO" id="GO:0022625">
    <property type="term" value="C:cytosolic large ribosomal subunit"/>
    <property type="evidence" value="ECO:0007669"/>
    <property type="project" value="TreeGrafter"/>
</dbReference>
<dbReference type="SUPFAM" id="SSF52161">
    <property type="entry name" value="Ribosomal protein L13"/>
    <property type="match status" value="1"/>
</dbReference>
<dbReference type="HAMAP" id="MF_01366">
    <property type="entry name" value="Ribosomal_uL13"/>
    <property type="match status" value="1"/>
</dbReference>
<evidence type="ECO:0000313" key="5">
    <source>
        <dbReference type="EMBL" id="TWT93281.1"/>
    </source>
</evidence>
<evidence type="ECO:0000256" key="4">
    <source>
        <dbReference type="HAMAP-Rule" id="MF_01366"/>
    </source>
</evidence>
<evidence type="ECO:0000256" key="3">
    <source>
        <dbReference type="ARBA" id="ARBA00023274"/>
    </source>
</evidence>
<dbReference type="GO" id="GO:0003735">
    <property type="term" value="F:structural constituent of ribosome"/>
    <property type="evidence" value="ECO:0007669"/>
    <property type="project" value="InterPro"/>
</dbReference>
<dbReference type="GO" id="GO:0006412">
    <property type="term" value="P:translation"/>
    <property type="evidence" value="ECO:0007669"/>
    <property type="project" value="UniProtKB-UniRule"/>
</dbReference>
<dbReference type="PANTHER" id="PTHR11545">
    <property type="entry name" value="RIBOSOMAL PROTEIN L13"/>
    <property type="match status" value="1"/>
</dbReference>
<evidence type="ECO:0000256" key="2">
    <source>
        <dbReference type="ARBA" id="ARBA00022980"/>
    </source>
</evidence>
<dbReference type="AlphaFoldDB" id="A0A5C6A221"/>